<gene>
    <name evidence="2" type="ORF">Q8A49_06030</name>
</gene>
<dbReference type="CDD" id="cd00093">
    <property type="entry name" value="HTH_XRE"/>
    <property type="match status" value="1"/>
</dbReference>
<comment type="caution">
    <text evidence="2">The sequence shown here is derived from an EMBL/GenBank/DDBJ whole genome shotgun (WGS) entry which is preliminary data.</text>
</comment>
<dbReference type="SUPFAM" id="SSF47413">
    <property type="entry name" value="lambda repressor-like DNA-binding domains"/>
    <property type="match status" value="1"/>
</dbReference>
<dbReference type="PROSITE" id="PS50943">
    <property type="entry name" value="HTH_CROC1"/>
    <property type="match status" value="1"/>
</dbReference>
<name>A0ABU7KM20_9ACTN</name>
<sequence length="395" mass="42904">MPKPTLAAAASFGETVRAALTEQRVSVRELSRRTRFDHAYLSRVLSGKQRPSLALADAVDQALNAGGNLAALAAEPPPSDDLDETGDMLEFMRRAETSDLGAGTLDVLGGAVDQLCRDYPTAPGPDLRTRSKKLLSHALGLLERRTTLAEHRELLVHVGWLSALLGCVHFDVGDRLAAETARKMAHQLGDQAGHGEIVAWAYEITAWFALSEGRYQAVLAAAEAGRAHAGVSSGGVQLLVQQAKAAAKLGDDQAHRLIGEAGKMLAQLPATDQPEHHFVFDPDKLTSHGATAYTWLGWDEVAGEYASEMADRYQREYRPMRLATARLNLGILAARRGALDEAVHLGEAAFESERRSGALTSWARGLLSELEERYQGERLVVDYRERLALEAGEDR</sequence>
<dbReference type="RefSeq" id="WP_330157296.1">
    <property type="nucleotide sequence ID" value="NZ_BAAAJA010000018.1"/>
</dbReference>
<dbReference type="Pfam" id="PF13560">
    <property type="entry name" value="HTH_31"/>
    <property type="match status" value="1"/>
</dbReference>
<protein>
    <submittedName>
        <fullName evidence="2">Helix-turn-helix transcriptional regulator</fullName>
    </submittedName>
</protein>
<organism evidence="2 3">
    <name type="scientific">Nocardiopsis tropica</name>
    <dbReference type="NCBI Taxonomy" id="109330"/>
    <lineage>
        <taxon>Bacteria</taxon>
        <taxon>Bacillati</taxon>
        <taxon>Actinomycetota</taxon>
        <taxon>Actinomycetes</taxon>
        <taxon>Streptosporangiales</taxon>
        <taxon>Nocardiopsidaceae</taxon>
        <taxon>Nocardiopsis</taxon>
    </lineage>
</organism>
<reference evidence="2 3" key="1">
    <citation type="submission" date="2023-07" db="EMBL/GenBank/DDBJ databases">
        <authorList>
            <person name="Girao M."/>
            <person name="Carvalho M.F."/>
        </authorList>
    </citation>
    <scope>NUCLEOTIDE SEQUENCE [LARGE SCALE GENOMIC DNA]</scope>
    <source>
        <strain evidence="2 3">66/93</strain>
    </source>
</reference>
<dbReference type="SMART" id="SM00530">
    <property type="entry name" value="HTH_XRE"/>
    <property type="match status" value="1"/>
</dbReference>
<dbReference type="Gene3D" id="1.10.260.40">
    <property type="entry name" value="lambda repressor-like DNA-binding domains"/>
    <property type="match status" value="1"/>
</dbReference>
<dbReference type="InterPro" id="IPR001387">
    <property type="entry name" value="Cro/C1-type_HTH"/>
</dbReference>
<dbReference type="InterPro" id="IPR010982">
    <property type="entry name" value="Lambda_DNA-bd_dom_sf"/>
</dbReference>
<proteinExistence type="predicted"/>
<dbReference type="Proteomes" id="UP001348641">
    <property type="component" value="Unassembled WGS sequence"/>
</dbReference>
<evidence type="ECO:0000313" key="2">
    <source>
        <dbReference type="EMBL" id="MEE2050054.1"/>
    </source>
</evidence>
<evidence type="ECO:0000313" key="3">
    <source>
        <dbReference type="Proteomes" id="UP001348641"/>
    </source>
</evidence>
<dbReference type="EMBL" id="JAUUCC010000010">
    <property type="protein sequence ID" value="MEE2050054.1"/>
    <property type="molecule type" value="Genomic_DNA"/>
</dbReference>
<evidence type="ECO:0000259" key="1">
    <source>
        <dbReference type="PROSITE" id="PS50943"/>
    </source>
</evidence>
<feature type="domain" description="HTH cro/C1-type" evidence="1">
    <location>
        <begin position="16"/>
        <end position="72"/>
    </location>
</feature>
<accession>A0ABU7KM20</accession>